<evidence type="ECO:0000259" key="1">
    <source>
        <dbReference type="PROSITE" id="PS50943"/>
    </source>
</evidence>
<dbReference type="Pfam" id="PF01381">
    <property type="entry name" value="HTH_3"/>
    <property type="match status" value="1"/>
</dbReference>
<comment type="caution">
    <text evidence="2">The sequence shown here is derived from an EMBL/GenBank/DDBJ whole genome shotgun (WGS) entry which is preliminary data.</text>
</comment>
<proteinExistence type="predicted"/>
<dbReference type="InterPro" id="IPR001387">
    <property type="entry name" value="Cro/C1-type_HTH"/>
</dbReference>
<dbReference type="PANTHER" id="PTHR35010:SF4">
    <property type="entry name" value="BLL5781 PROTEIN"/>
    <property type="match status" value="1"/>
</dbReference>
<evidence type="ECO:0000313" key="3">
    <source>
        <dbReference type="Proteomes" id="UP001595476"/>
    </source>
</evidence>
<evidence type="ECO:0000313" key="2">
    <source>
        <dbReference type="EMBL" id="MFC3151017.1"/>
    </source>
</evidence>
<dbReference type="Gene3D" id="3.30.450.180">
    <property type="match status" value="1"/>
</dbReference>
<dbReference type="Proteomes" id="UP001595476">
    <property type="component" value="Unassembled WGS sequence"/>
</dbReference>
<name>A0ABV7HI30_9GAMM</name>
<dbReference type="CDD" id="cd00093">
    <property type="entry name" value="HTH_XRE"/>
    <property type="match status" value="1"/>
</dbReference>
<organism evidence="2 3">
    <name type="scientific">Litoribrevibacter euphylliae</name>
    <dbReference type="NCBI Taxonomy" id="1834034"/>
    <lineage>
        <taxon>Bacteria</taxon>
        <taxon>Pseudomonadati</taxon>
        <taxon>Pseudomonadota</taxon>
        <taxon>Gammaproteobacteria</taxon>
        <taxon>Oceanospirillales</taxon>
        <taxon>Oceanospirillaceae</taxon>
        <taxon>Litoribrevibacter</taxon>
    </lineage>
</organism>
<keyword evidence="3" id="KW-1185">Reference proteome</keyword>
<dbReference type="RefSeq" id="WP_386719008.1">
    <property type="nucleotide sequence ID" value="NZ_JBHRSZ010000004.1"/>
</dbReference>
<dbReference type="InterPro" id="IPR010982">
    <property type="entry name" value="Lambda_DNA-bd_dom_sf"/>
</dbReference>
<dbReference type="Gene3D" id="1.10.260.40">
    <property type="entry name" value="lambda repressor-like DNA-binding domains"/>
    <property type="match status" value="1"/>
</dbReference>
<dbReference type="Pfam" id="PF17765">
    <property type="entry name" value="MLTR_LBD"/>
    <property type="match status" value="1"/>
</dbReference>
<dbReference type="SUPFAM" id="SSF47413">
    <property type="entry name" value="lambda repressor-like DNA-binding domains"/>
    <property type="match status" value="1"/>
</dbReference>
<dbReference type="EMBL" id="JBHRSZ010000004">
    <property type="protein sequence ID" value="MFC3151017.1"/>
    <property type="molecule type" value="Genomic_DNA"/>
</dbReference>
<gene>
    <name evidence="2" type="ORF">ACFOEK_08255</name>
</gene>
<dbReference type="InterPro" id="IPR041413">
    <property type="entry name" value="MLTR_LBD"/>
</dbReference>
<dbReference type="PANTHER" id="PTHR35010">
    <property type="entry name" value="BLL4672 PROTEIN-RELATED"/>
    <property type="match status" value="1"/>
</dbReference>
<sequence>MPDLNFPKHLRYWRALSKLSQMDLALACNLSPKHLNQLENGKAKPTRQTVLQLAQALDLSFKNTNGMLDAAGFSPEYRTSNLFSEELAFTRHAIQRIIDQHNPFPAIVTDPSGNFLMMNDGAIKLIQFMVNPELIKHTQNAYEIYFSELGFRPYIVNWEETSRAILQHLQQEVLAIPPGEPGYDLITRLEREYQLPPNWRKTSQKEEDNNAIFNFHFCKDGTHLTFFSTFTTFGTPRDVAIQDVRIESFFPADEATQQFCEEIQHSNSNQLPQR</sequence>
<dbReference type="SMART" id="SM00530">
    <property type="entry name" value="HTH_XRE"/>
    <property type="match status" value="1"/>
</dbReference>
<dbReference type="PROSITE" id="PS50943">
    <property type="entry name" value="HTH_CROC1"/>
    <property type="match status" value="1"/>
</dbReference>
<reference evidence="3" key="1">
    <citation type="journal article" date="2019" name="Int. J. Syst. Evol. Microbiol.">
        <title>The Global Catalogue of Microorganisms (GCM) 10K type strain sequencing project: providing services to taxonomists for standard genome sequencing and annotation.</title>
        <authorList>
            <consortium name="The Broad Institute Genomics Platform"/>
            <consortium name="The Broad Institute Genome Sequencing Center for Infectious Disease"/>
            <person name="Wu L."/>
            <person name="Ma J."/>
        </authorList>
    </citation>
    <scope>NUCLEOTIDE SEQUENCE [LARGE SCALE GENOMIC DNA]</scope>
    <source>
        <strain evidence="3">KCTC 52438</strain>
    </source>
</reference>
<accession>A0ABV7HI30</accession>
<protein>
    <submittedName>
        <fullName evidence="2">Helix-turn-helix domain-containing protein</fullName>
    </submittedName>
</protein>
<feature type="domain" description="HTH cro/C1-type" evidence="1">
    <location>
        <begin position="10"/>
        <end position="64"/>
    </location>
</feature>